<organism evidence="3">
    <name type="scientific">Caldimicrobium thiodismutans</name>
    <dbReference type="NCBI Taxonomy" id="1653476"/>
    <lineage>
        <taxon>Bacteria</taxon>
        <taxon>Pseudomonadati</taxon>
        <taxon>Thermodesulfobacteriota</taxon>
        <taxon>Thermodesulfobacteria</taxon>
        <taxon>Thermodesulfobacteriales</taxon>
        <taxon>Thermodesulfobacteriaceae</taxon>
        <taxon>Caldimicrobium</taxon>
    </lineage>
</organism>
<dbReference type="AlphaFoldDB" id="A0A832GNJ9"/>
<dbReference type="Pfam" id="PF11141">
    <property type="entry name" value="DUF2914"/>
    <property type="match status" value="1"/>
</dbReference>
<keyword evidence="1" id="KW-0812">Transmembrane</keyword>
<dbReference type="EMBL" id="DSZU01000044">
    <property type="protein sequence ID" value="HGV54996.1"/>
    <property type="molecule type" value="Genomic_DNA"/>
</dbReference>
<feature type="transmembrane region" description="Helical" evidence="1">
    <location>
        <begin position="165"/>
        <end position="185"/>
    </location>
</feature>
<comment type="caution">
    <text evidence="3">The sequence shown here is derived from an EMBL/GenBank/DDBJ whole genome shotgun (WGS) entry which is preliminary data.</text>
</comment>
<feature type="domain" description="DUF2914" evidence="2">
    <location>
        <begin position="285"/>
        <end position="351"/>
    </location>
</feature>
<feature type="transmembrane region" description="Helical" evidence="1">
    <location>
        <begin position="197"/>
        <end position="215"/>
    </location>
</feature>
<accession>A0A832GNJ9</accession>
<protein>
    <submittedName>
        <fullName evidence="3">DUF2914 domain-containing protein</fullName>
    </submittedName>
</protein>
<feature type="transmembrane region" description="Helical" evidence="1">
    <location>
        <begin position="136"/>
        <end position="159"/>
    </location>
</feature>
<gene>
    <name evidence="3" type="ORF">ENT73_02750</name>
</gene>
<evidence type="ECO:0000313" key="3">
    <source>
        <dbReference type="EMBL" id="HGV54996.1"/>
    </source>
</evidence>
<name>A0A832GNJ9_9BACT</name>
<dbReference type="InterPro" id="IPR022606">
    <property type="entry name" value="DUF2914"/>
</dbReference>
<feature type="transmembrane region" description="Helical" evidence="1">
    <location>
        <begin position="21"/>
        <end position="41"/>
    </location>
</feature>
<evidence type="ECO:0000259" key="2">
    <source>
        <dbReference type="Pfam" id="PF11141"/>
    </source>
</evidence>
<reference evidence="3" key="1">
    <citation type="journal article" date="2020" name="mSystems">
        <title>Genome- and Community-Level Interaction Insights into Carbon Utilization and Element Cycling Functions of Hydrothermarchaeota in Hydrothermal Sediment.</title>
        <authorList>
            <person name="Zhou Z."/>
            <person name="Liu Y."/>
            <person name="Xu W."/>
            <person name="Pan J."/>
            <person name="Luo Z.H."/>
            <person name="Li M."/>
        </authorList>
    </citation>
    <scope>NUCLEOTIDE SEQUENCE [LARGE SCALE GENOMIC DNA]</scope>
    <source>
        <strain evidence="3">SpSt-605</strain>
    </source>
</reference>
<feature type="transmembrane region" description="Helical" evidence="1">
    <location>
        <begin position="87"/>
        <end position="106"/>
    </location>
</feature>
<evidence type="ECO:0000256" key="1">
    <source>
        <dbReference type="SAM" id="Phobius"/>
    </source>
</evidence>
<keyword evidence="1" id="KW-0472">Membrane</keyword>
<feature type="transmembrane region" description="Helical" evidence="1">
    <location>
        <begin position="112"/>
        <end position="129"/>
    </location>
</feature>
<proteinExistence type="predicted"/>
<feature type="transmembrane region" description="Helical" evidence="1">
    <location>
        <begin position="47"/>
        <end position="66"/>
    </location>
</feature>
<sequence>MNSLPLSLERLKELHLRYKKFLPAFFFVAGFIWDSLTLTRIDRLSDNLVLLAYLLGAGLLIIIINLHQSGLLQNKLILRFSQWYPSILQFLFGGLFSSYVIFYFHSATLTKSALFLLVLTALLILNEFWEKKLHNLYLQIVIFYFVSLSFFIFFIPVIIKRMNYFTFLSAGVLSFLLTGLILYILFRKGIFEPPLILYKLLGLIFSIFFLVNLFYQFNLIPPVPLSLKFIGIYNHVTKTDGSFLLQYEKPPWYLFWKKSNYVVHHSPGEKIFCFSSIFAPTELTKKIYHHWQYYSKGTGWQSAGRIGFQIIGGREKGFRGYTYKTGLSPGLWRVDVETEEGLLVGRITFKVFNRDPSKPLKLESFTY</sequence>
<keyword evidence="1" id="KW-1133">Transmembrane helix</keyword>